<evidence type="ECO:0000256" key="2">
    <source>
        <dbReference type="ARBA" id="ARBA00022679"/>
    </source>
</evidence>
<dbReference type="EMBL" id="JBHSPH010000010">
    <property type="protein sequence ID" value="MFC5864909.1"/>
    <property type="molecule type" value="Genomic_DNA"/>
</dbReference>
<gene>
    <name evidence="5" type="ORF">ACFPT7_21555</name>
</gene>
<name>A0ABW1ELN2_9BACT</name>
<sequence length="367" mass="40542">MTRIVYIIPTLDRIGGAERQLLLLAKAFASRGWHVSVIALSGNGSDAAHELRNADVFFYSLYMRKAWLDPLGWIRYQAWRSIHKPDIVHAHLDHASFFARFARIIAPVPVLIDTIHTIHTGSRLRRFLMRQTCRLSSHVTCVANSVADAYNAAGLLPHHSMSVIPNAIDIRQLPAVRNSPESTPHPFLWVAVGRLHTVKDYPTLLRAFALLPGEPRLTIAGAGPDQTRLVDLAHSLGIEDRVHFAGFIANVWPLLAASDAFVLTSLWEGLPVSILEASAAGLPVVATQTEGATEALRTCDAKWLVPIGDHLALAEAMAAVMILSPAERSEISNQNRKTALEQYALPVIADRWTNLYLSLLEKHSTRR</sequence>
<evidence type="ECO:0000313" key="6">
    <source>
        <dbReference type="Proteomes" id="UP001596091"/>
    </source>
</evidence>
<proteinExistence type="predicted"/>
<feature type="domain" description="Glycosyl transferase family 1" evidence="3">
    <location>
        <begin position="184"/>
        <end position="337"/>
    </location>
</feature>
<dbReference type="RefSeq" id="WP_263332327.1">
    <property type="nucleotide sequence ID" value="NZ_JAGSYH010000001.1"/>
</dbReference>
<dbReference type="Pfam" id="PF13439">
    <property type="entry name" value="Glyco_transf_4"/>
    <property type="match status" value="1"/>
</dbReference>
<dbReference type="SUPFAM" id="SSF53756">
    <property type="entry name" value="UDP-Glycosyltransferase/glycogen phosphorylase"/>
    <property type="match status" value="1"/>
</dbReference>
<organism evidence="5 6">
    <name type="scientific">Acidicapsa dinghuensis</name>
    <dbReference type="NCBI Taxonomy" id="2218256"/>
    <lineage>
        <taxon>Bacteria</taxon>
        <taxon>Pseudomonadati</taxon>
        <taxon>Acidobacteriota</taxon>
        <taxon>Terriglobia</taxon>
        <taxon>Terriglobales</taxon>
        <taxon>Acidobacteriaceae</taxon>
        <taxon>Acidicapsa</taxon>
    </lineage>
</organism>
<comment type="caution">
    <text evidence="5">The sequence shown here is derived from an EMBL/GenBank/DDBJ whole genome shotgun (WGS) entry which is preliminary data.</text>
</comment>
<evidence type="ECO:0000259" key="3">
    <source>
        <dbReference type="Pfam" id="PF00534"/>
    </source>
</evidence>
<reference evidence="6" key="1">
    <citation type="journal article" date="2019" name="Int. J. Syst. Evol. Microbiol.">
        <title>The Global Catalogue of Microorganisms (GCM) 10K type strain sequencing project: providing services to taxonomists for standard genome sequencing and annotation.</title>
        <authorList>
            <consortium name="The Broad Institute Genomics Platform"/>
            <consortium name="The Broad Institute Genome Sequencing Center for Infectious Disease"/>
            <person name="Wu L."/>
            <person name="Ma J."/>
        </authorList>
    </citation>
    <scope>NUCLEOTIDE SEQUENCE [LARGE SCALE GENOMIC DNA]</scope>
    <source>
        <strain evidence="6">JCM 4087</strain>
    </source>
</reference>
<evidence type="ECO:0000313" key="5">
    <source>
        <dbReference type="EMBL" id="MFC5864909.1"/>
    </source>
</evidence>
<dbReference type="PANTHER" id="PTHR12526">
    <property type="entry name" value="GLYCOSYLTRANSFERASE"/>
    <property type="match status" value="1"/>
</dbReference>
<dbReference type="InterPro" id="IPR028098">
    <property type="entry name" value="Glyco_trans_4-like_N"/>
</dbReference>
<accession>A0ABW1ELN2</accession>
<keyword evidence="6" id="KW-1185">Reference proteome</keyword>
<feature type="domain" description="Glycosyltransferase subfamily 4-like N-terminal" evidence="4">
    <location>
        <begin position="14"/>
        <end position="170"/>
    </location>
</feature>
<dbReference type="PANTHER" id="PTHR12526:SF510">
    <property type="entry name" value="D-INOSITOL 3-PHOSPHATE GLYCOSYLTRANSFERASE"/>
    <property type="match status" value="1"/>
</dbReference>
<keyword evidence="2 5" id="KW-0808">Transferase</keyword>
<dbReference type="Pfam" id="PF00534">
    <property type="entry name" value="Glycos_transf_1"/>
    <property type="match status" value="1"/>
</dbReference>
<dbReference type="EC" id="2.4.-.-" evidence="5"/>
<keyword evidence="1 5" id="KW-0328">Glycosyltransferase</keyword>
<dbReference type="Proteomes" id="UP001596091">
    <property type="component" value="Unassembled WGS sequence"/>
</dbReference>
<evidence type="ECO:0000259" key="4">
    <source>
        <dbReference type="Pfam" id="PF13439"/>
    </source>
</evidence>
<dbReference type="InterPro" id="IPR001296">
    <property type="entry name" value="Glyco_trans_1"/>
</dbReference>
<dbReference type="GO" id="GO:0016757">
    <property type="term" value="F:glycosyltransferase activity"/>
    <property type="evidence" value="ECO:0007669"/>
    <property type="project" value="UniProtKB-KW"/>
</dbReference>
<protein>
    <submittedName>
        <fullName evidence="5">Glycosyltransferase</fullName>
        <ecNumber evidence="5">2.4.-.-</ecNumber>
    </submittedName>
</protein>
<dbReference type="Gene3D" id="3.40.50.2000">
    <property type="entry name" value="Glycogen Phosphorylase B"/>
    <property type="match status" value="2"/>
</dbReference>
<dbReference type="CDD" id="cd03811">
    <property type="entry name" value="GT4_GT28_WabH-like"/>
    <property type="match status" value="1"/>
</dbReference>
<evidence type="ECO:0000256" key="1">
    <source>
        <dbReference type="ARBA" id="ARBA00022676"/>
    </source>
</evidence>